<evidence type="ECO:0000313" key="1">
    <source>
        <dbReference type="EMBL" id="GEB52251.1"/>
    </source>
</evidence>
<gene>
    <name evidence="1" type="ORF">SCA03_48020</name>
</gene>
<keyword evidence="2" id="KW-1185">Reference proteome</keyword>
<organism evidence="1 2">
    <name type="scientific">Streptomyces cacaoi</name>
    <dbReference type="NCBI Taxonomy" id="1898"/>
    <lineage>
        <taxon>Bacteria</taxon>
        <taxon>Bacillati</taxon>
        <taxon>Actinomycetota</taxon>
        <taxon>Actinomycetes</taxon>
        <taxon>Kitasatosporales</taxon>
        <taxon>Streptomycetaceae</taxon>
        <taxon>Streptomyces</taxon>
    </lineage>
</organism>
<dbReference type="EMBL" id="BJMM01000029">
    <property type="protein sequence ID" value="GEB52251.1"/>
    <property type="molecule type" value="Genomic_DNA"/>
</dbReference>
<accession>A0A4Y3R3N7</accession>
<reference evidence="1 2" key="1">
    <citation type="submission" date="2019-06" db="EMBL/GenBank/DDBJ databases">
        <title>Whole genome shotgun sequence of Streptomyces cacaoi subsp. cacaoi NBRC 12748.</title>
        <authorList>
            <person name="Hosoyama A."/>
            <person name="Uohara A."/>
            <person name="Ohji S."/>
            <person name="Ichikawa N."/>
        </authorList>
    </citation>
    <scope>NUCLEOTIDE SEQUENCE [LARGE SCALE GENOMIC DNA]</scope>
    <source>
        <strain evidence="1 2">NBRC 12748</strain>
    </source>
</reference>
<dbReference type="AlphaFoldDB" id="A0A4Y3R3N7"/>
<proteinExistence type="predicted"/>
<name>A0A4Y3R3N7_STRCI</name>
<comment type="caution">
    <text evidence="1">The sequence shown here is derived from an EMBL/GenBank/DDBJ whole genome shotgun (WGS) entry which is preliminary data.</text>
</comment>
<dbReference type="Proteomes" id="UP000319210">
    <property type="component" value="Unassembled WGS sequence"/>
</dbReference>
<evidence type="ECO:0000313" key="2">
    <source>
        <dbReference type="Proteomes" id="UP000319210"/>
    </source>
</evidence>
<dbReference type="RefSeq" id="WP_230988872.1">
    <property type="nucleotide sequence ID" value="NZ_BJMM01000029.1"/>
</dbReference>
<protein>
    <submittedName>
        <fullName evidence="1">Uncharacterized protein</fullName>
    </submittedName>
</protein>
<sequence length="195" mass="20409">MAGPQVGEAPRWCAGCGWYAYGGAPGCAACARLVDALSADAWAECVRRWGAEGDEAGLAGMIADEPDRHDWRVVDAALDRLGCPGCGGPLGRGPVGCAPCDRAHGYRYAAVETDRPGVPPGNEHAVRVNVSVVRRPGTVSAGELLVRRLTLPFLLVGLLPSTGQAQRLGALVRGAPSARREETARRAVEELFGRG</sequence>